<keyword evidence="3" id="KW-0312">Gluconeogenesis</keyword>
<dbReference type="Proteomes" id="UP000197334">
    <property type="component" value="Unassembled WGS sequence"/>
</dbReference>
<dbReference type="Pfam" id="PF00300">
    <property type="entry name" value="His_Phos_1"/>
    <property type="match status" value="1"/>
</dbReference>
<dbReference type="InterPro" id="IPR029033">
    <property type="entry name" value="His_PPase_superfam"/>
</dbReference>
<feature type="active site" description="Tele-phosphohistidine intermediate" evidence="6">
    <location>
        <position position="9"/>
    </location>
</feature>
<comment type="similarity">
    <text evidence="1">Belongs to the phosphoglycerate mutase family. BPG-dependent PGAM subfamily.</text>
</comment>
<evidence type="ECO:0000256" key="3">
    <source>
        <dbReference type="ARBA" id="ARBA00022432"/>
    </source>
</evidence>
<evidence type="ECO:0000256" key="6">
    <source>
        <dbReference type="PIRSR" id="PIRSR613078-1"/>
    </source>
</evidence>
<dbReference type="RefSeq" id="WP_088698442.1">
    <property type="nucleotide sequence ID" value="NZ_JPUA01000003.1"/>
</dbReference>
<dbReference type="InterPro" id="IPR005952">
    <property type="entry name" value="Phosphogly_mut1"/>
</dbReference>
<organism evidence="9 10">
    <name type="scientific">Halomonas campaniensis</name>
    <dbReference type="NCBI Taxonomy" id="213554"/>
    <lineage>
        <taxon>Bacteria</taxon>
        <taxon>Pseudomonadati</taxon>
        <taxon>Pseudomonadota</taxon>
        <taxon>Gammaproteobacteria</taxon>
        <taxon>Oceanospirillales</taxon>
        <taxon>Halomonadaceae</taxon>
        <taxon>Halomonas</taxon>
    </lineage>
</organism>
<comment type="caution">
    <text evidence="9">The sequence shown here is derived from an EMBL/GenBank/DDBJ whole genome shotgun (WGS) entry which is preliminary data.</text>
</comment>
<dbReference type="OrthoDB" id="9781415at2"/>
<evidence type="ECO:0000256" key="2">
    <source>
        <dbReference type="ARBA" id="ARBA00012028"/>
    </source>
</evidence>
<evidence type="ECO:0000256" key="1">
    <source>
        <dbReference type="ARBA" id="ARBA00006717"/>
    </source>
</evidence>
<evidence type="ECO:0000256" key="4">
    <source>
        <dbReference type="ARBA" id="ARBA00023152"/>
    </source>
</evidence>
<dbReference type="EC" id="5.4.2.11" evidence="2"/>
<dbReference type="Gene3D" id="3.40.50.1240">
    <property type="entry name" value="Phosphoglycerate mutase-like"/>
    <property type="match status" value="1"/>
</dbReference>
<dbReference type="GO" id="GO:0004619">
    <property type="term" value="F:phosphoglycerate mutase activity"/>
    <property type="evidence" value="ECO:0007669"/>
    <property type="project" value="UniProtKB-EC"/>
</dbReference>
<dbReference type="InterPro" id="IPR013078">
    <property type="entry name" value="His_Pase_superF_clade-1"/>
</dbReference>
<name>A0A246S4A5_9GAMM</name>
<accession>A0A246S4A5</accession>
<evidence type="ECO:0000256" key="8">
    <source>
        <dbReference type="PIRSR" id="PIRSR613078-3"/>
    </source>
</evidence>
<feature type="binding site" evidence="7">
    <location>
        <position position="64"/>
    </location>
    <ligand>
        <name>substrate</name>
    </ligand>
</feature>
<feature type="site" description="Transition state stabilizer" evidence="8">
    <location>
        <position position="173"/>
    </location>
</feature>
<proteinExistence type="inferred from homology"/>
<reference evidence="9 10" key="1">
    <citation type="submission" date="2014-08" db="EMBL/GenBank/DDBJ databases">
        <title>Draft genome sequence of a novel L-asparaginase producing marine bacterium, Halomonas campaniensis.</title>
        <authorList>
            <person name="Sundarakrishnan B."/>
            <person name="Moushumi Priya A."/>
            <person name="Raman G."/>
            <person name="Sakthivel N."/>
            <person name="Park S."/>
            <person name="Jayachandran S."/>
        </authorList>
    </citation>
    <scope>NUCLEOTIDE SEQUENCE [LARGE SCALE GENOMIC DNA]</scope>
    <source>
        <strain evidence="9 10">SK03</strain>
    </source>
</reference>
<evidence type="ECO:0000313" key="10">
    <source>
        <dbReference type="Proteomes" id="UP000197334"/>
    </source>
</evidence>
<evidence type="ECO:0000256" key="5">
    <source>
        <dbReference type="ARBA" id="ARBA00023235"/>
    </source>
</evidence>
<gene>
    <name evidence="9" type="ORF">JI62_01340</name>
</gene>
<dbReference type="GO" id="GO:0006094">
    <property type="term" value="P:gluconeogenesis"/>
    <property type="evidence" value="ECO:0007669"/>
    <property type="project" value="UniProtKB-KW"/>
</dbReference>
<protein>
    <recommendedName>
        <fullName evidence="2">phosphoglycerate mutase (2,3-diphosphoglycerate-dependent)</fullName>
        <ecNumber evidence="2">5.4.2.11</ecNumber>
    </recommendedName>
</protein>
<keyword evidence="4" id="KW-0324">Glycolysis</keyword>
<dbReference type="PANTHER" id="PTHR11931">
    <property type="entry name" value="PHOSPHOGLYCERATE MUTASE"/>
    <property type="match status" value="1"/>
</dbReference>
<dbReference type="SMART" id="SM00855">
    <property type="entry name" value="PGAM"/>
    <property type="match status" value="1"/>
</dbReference>
<keyword evidence="10" id="KW-1185">Reference proteome</keyword>
<dbReference type="EMBL" id="JPUA01000003">
    <property type="protein sequence ID" value="OWV31287.1"/>
    <property type="molecule type" value="Genomic_DNA"/>
</dbReference>
<dbReference type="CDD" id="cd07067">
    <property type="entry name" value="HP_PGM_like"/>
    <property type="match status" value="1"/>
</dbReference>
<dbReference type="SUPFAM" id="SSF53254">
    <property type="entry name" value="Phosphoglycerate mutase-like"/>
    <property type="match status" value="1"/>
</dbReference>
<evidence type="ECO:0000313" key="9">
    <source>
        <dbReference type="EMBL" id="OWV31287.1"/>
    </source>
</evidence>
<evidence type="ECO:0000256" key="7">
    <source>
        <dbReference type="PIRSR" id="PIRSR613078-2"/>
    </source>
</evidence>
<dbReference type="GO" id="GO:0006096">
    <property type="term" value="P:glycolytic process"/>
    <property type="evidence" value="ECO:0007669"/>
    <property type="project" value="UniProtKB-KW"/>
</dbReference>
<keyword evidence="5" id="KW-0413">Isomerase</keyword>
<sequence>MVALALIRHGEYAQLANTPSALQPYPLTEKGAEEVREQAQQFGEWLATSGYQLNAEIHCSTLLRAWQTAEIYREELAPFFIESSCSRSFSALCERSVGALANLSVQEIERIVALDPRLEPLPAGWKSTSDFRLPFDGAESLLEAGERVAAHLQTLLAPSPRFAGKQLQLVVGHGASLRHASYHLNVIPFSDIKRLSMFHGHPVVFERHHQGWSRRYGNWKQRQSADPLD</sequence>
<dbReference type="AlphaFoldDB" id="A0A246S4A5"/>
<feature type="active site" description="Proton donor/acceptor" evidence="6">
    <location>
        <position position="94"/>
    </location>
</feature>